<comment type="catalytic activity">
    <reaction evidence="7">
        <text>a 2'-deoxyadenosine in DNA + S-adenosyl-L-methionine = an N(6)-methyl-2'-deoxyadenosine in DNA + S-adenosyl-L-homocysteine + H(+)</text>
        <dbReference type="Rhea" id="RHEA:15197"/>
        <dbReference type="Rhea" id="RHEA-COMP:12418"/>
        <dbReference type="Rhea" id="RHEA-COMP:12419"/>
        <dbReference type="ChEBI" id="CHEBI:15378"/>
        <dbReference type="ChEBI" id="CHEBI:57856"/>
        <dbReference type="ChEBI" id="CHEBI:59789"/>
        <dbReference type="ChEBI" id="CHEBI:90615"/>
        <dbReference type="ChEBI" id="CHEBI:90616"/>
        <dbReference type="EC" id="2.1.1.72"/>
    </reaction>
</comment>
<evidence type="ECO:0000256" key="8">
    <source>
        <dbReference type="ARBA" id="ARBA00049120"/>
    </source>
</evidence>
<name>A0A7W9RYE9_9HYPH</name>
<dbReference type="GO" id="GO:0003677">
    <property type="term" value="F:DNA binding"/>
    <property type="evidence" value="ECO:0007669"/>
    <property type="project" value="UniProtKB-KW"/>
</dbReference>
<keyword evidence="2 12" id="KW-0489">Methyltransferase</keyword>
<evidence type="ECO:0000256" key="10">
    <source>
        <dbReference type="SAM" id="MobiDB-lite"/>
    </source>
</evidence>
<evidence type="ECO:0000256" key="2">
    <source>
        <dbReference type="ARBA" id="ARBA00022603"/>
    </source>
</evidence>
<comment type="caution">
    <text evidence="12">The sequence shown here is derived from an EMBL/GenBank/DDBJ whole genome shotgun (WGS) entry which is preliminary data.</text>
</comment>
<evidence type="ECO:0000256" key="3">
    <source>
        <dbReference type="ARBA" id="ARBA00022679"/>
    </source>
</evidence>
<evidence type="ECO:0000256" key="1">
    <source>
        <dbReference type="ARBA" id="ARBA00010203"/>
    </source>
</evidence>
<dbReference type="InterPro" id="IPR029063">
    <property type="entry name" value="SAM-dependent_MTases_sf"/>
</dbReference>
<dbReference type="GO" id="GO:0009307">
    <property type="term" value="P:DNA restriction-modification system"/>
    <property type="evidence" value="ECO:0007669"/>
    <property type="project" value="UniProtKB-KW"/>
</dbReference>
<evidence type="ECO:0000256" key="7">
    <source>
        <dbReference type="ARBA" id="ARBA00047942"/>
    </source>
</evidence>
<dbReference type="InterPro" id="IPR017985">
    <property type="entry name" value="MeTrfase_CN4_CS"/>
</dbReference>
<dbReference type="GO" id="GO:0008170">
    <property type="term" value="F:N-methyltransferase activity"/>
    <property type="evidence" value="ECO:0007669"/>
    <property type="project" value="InterPro"/>
</dbReference>
<keyword evidence="13" id="KW-1185">Reference proteome</keyword>
<keyword evidence="4" id="KW-0949">S-adenosyl-L-methionine</keyword>
<dbReference type="AlphaFoldDB" id="A0A7W9RYE9"/>
<feature type="region of interest" description="Disordered" evidence="10">
    <location>
        <begin position="170"/>
        <end position="195"/>
    </location>
</feature>
<evidence type="ECO:0000256" key="9">
    <source>
        <dbReference type="RuleBase" id="RU362026"/>
    </source>
</evidence>
<evidence type="ECO:0000256" key="6">
    <source>
        <dbReference type="ARBA" id="ARBA00023125"/>
    </source>
</evidence>
<dbReference type="Gene3D" id="3.40.50.150">
    <property type="entry name" value="Vaccinia Virus protein VP39"/>
    <property type="match status" value="1"/>
</dbReference>
<dbReference type="InterPro" id="IPR001091">
    <property type="entry name" value="RM_Methyltransferase"/>
</dbReference>
<dbReference type="Pfam" id="PF01555">
    <property type="entry name" value="N6_N4_Mtase"/>
    <property type="match status" value="1"/>
</dbReference>
<evidence type="ECO:0000256" key="4">
    <source>
        <dbReference type="ARBA" id="ARBA00022691"/>
    </source>
</evidence>
<dbReference type="RefSeq" id="WP_210307183.1">
    <property type="nucleotide sequence ID" value="NZ_JACHEU010000001.1"/>
</dbReference>
<dbReference type="SUPFAM" id="SSF53335">
    <property type="entry name" value="S-adenosyl-L-methionine-dependent methyltransferases"/>
    <property type="match status" value="1"/>
</dbReference>
<comment type="similarity">
    <text evidence="1">Belongs to the N(4)/N(6)-methyltransferase family. N(4) subfamily.</text>
</comment>
<reference evidence="12 13" key="1">
    <citation type="submission" date="2020-08" db="EMBL/GenBank/DDBJ databases">
        <title>Genomic Encyclopedia of Type Strains, Phase IV (KMG-IV): sequencing the most valuable type-strain genomes for metagenomic binning, comparative biology and taxonomic classification.</title>
        <authorList>
            <person name="Goeker M."/>
        </authorList>
    </citation>
    <scope>NUCLEOTIDE SEQUENCE [LARGE SCALE GENOMIC DNA]</scope>
    <source>
        <strain evidence="12 13">DSM 11099</strain>
    </source>
</reference>
<gene>
    <name evidence="12" type="ORF">HNR59_000156</name>
</gene>
<dbReference type="GO" id="GO:0009007">
    <property type="term" value="F:site-specific DNA-methyltransferase (adenine-specific) activity"/>
    <property type="evidence" value="ECO:0007669"/>
    <property type="project" value="UniProtKB-EC"/>
</dbReference>
<evidence type="ECO:0000313" key="13">
    <source>
        <dbReference type="Proteomes" id="UP000533306"/>
    </source>
</evidence>
<accession>A0A7W9RYE9</accession>
<keyword evidence="5" id="KW-0680">Restriction system</keyword>
<sequence length="312" mass="34924">MMLSKPDPVLTNSPVSAIEAVRAGSPFVIFNGDCATLLAEMASGCVDLFVTSPPYFMGKSYDWSYRVEDFYKDVRAIAPNASRIVRVGGNMAWQVGYHVTDSNLLPLDFAIHDVFRADTSINLRNRIIWQFGHGTHAKRRFSGRHEMILWYGKGKNSYFDLDSVRVPQKYPGKKHYKGPRKGEYSGNPNGKNPSDVWDIPNVKAKHVEKTAHPCQFPIALAQRLVRALSPTGGLVFDPFNGSGTSGIAACLENRQFLGADTSIDFCEIAMERYRQLQARTLPYRPIDRPILQPSGREAVAKTPPHFAFQEQD</sequence>
<dbReference type="PROSITE" id="PS00093">
    <property type="entry name" value="N4_MTASE"/>
    <property type="match status" value="1"/>
</dbReference>
<dbReference type="GO" id="GO:0032259">
    <property type="term" value="P:methylation"/>
    <property type="evidence" value="ECO:0007669"/>
    <property type="project" value="UniProtKB-KW"/>
</dbReference>
<evidence type="ECO:0000313" key="12">
    <source>
        <dbReference type="EMBL" id="MBB6010811.1"/>
    </source>
</evidence>
<comment type="catalytic activity">
    <reaction evidence="8">
        <text>a 2'-deoxycytidine in DNA + S-adenosyl-L-methionine = an N(4)-methyl-2'-deoxycytidine in DNA + S-adenosyl-L-homocysteine + H(+)</text>
        <dbReference type="Rhea" id="RHEA:16857"/>
        <dbReference type="Rhea" id="RHEA-COMP:11369"/>
        <dbReference type="Rhea" id="RHEA-COMP:13674"/>
        <dbReference type="ChEBI" id="CHEBI:15378"/>
        <dbReference type="ChEBI" id="CHEBI:57856"/>
        <dbReference type="ChEBI" id="CHEBI:59789"/>
        <dbReference type="ChEBI" id="CHEBI:85452"/>
        <dbReference type="ChEBI" id="CHEBI:137933"/>
        <dbReference type="EC" id="2.1.1.113"/>
    </reaction>
</comment>
<keyword evidence="6" id="KW-0238">DNA-binding</keyword>
<proteinExistence type="inferred from homology"/>
<keyword evidence="3 12" id="KW-0808">Transferase</keyword>
<evidence type="ECO:0000259" key="11">
    <source>
        <dbReference type="Pfam" id="PF01555"/>
    </source>
</evidence>
<dbReference type="InterPro" id="IPR002941">
    <property type="entry name" value="DNA_methylase_N4/N6"/>
</dbReference>
<feature type="domain" description="DNA methylase N-4/N-6" evidence="11">
    <location>
        <begin position="46"/>
        <end position="271"/>
    </location>
</feature>
<dbReference type="PRINTS" id="PR00508">
    <property type="entry name" value="S21N4MTFRASE"/>
</dbReference>
<organism evidence="12 13">
    <name type="scientific">Aquamicrobium lusatiense</name>
    <dbReference type="NCBI Taxonomy" id="89772"/>
    <lineage>
        <taxon>Bacteria</taxon>
        <taxon>Pseudomonadati</taxon>
        <taxon>Pseudomonadota</taxon>
        <taxon>Alphaproteobacteria</taxon>
        <taxon>Hyphomicrobiales</taxon>
        <taxon>Phyllobacteriaceae</taxon>
        <taxon>Aquamicrobium</taxon>
    </lineage>
</organism>
<dbReference type="EC" id="2.1.1.-" evidence="9"/>
<dbReference type="GO" id="GO:0015667">
    <property type="term" value="F:site-specific DNA-methyltransferase (cytosine-N4-specific) activity"/>
    <property type="evidence" value="ECO:0007669"/>
    <property type="project" value="UniProtKB-EC"/>
</dbReference>
<protein>
    <recommendedName>
        <fullName evidence="9">Methyltransferase</fullName>
        <ecNumber evidence="9">2.1.1.-</ecNumber>
    </recommendedName>
</protein>
<dbReference type="EMBL" id="JACHEU010000001">
    <property type="protein sequence ID" value="MBB6010811.1"/>
    <property type="molecule type" value="Genomic_DNA"/>
</dbReference>
<dbReference type="Proteomes" id="UP000533306">
    <property type="component" value="Unassembled WGS sequence"/>
</dbReference>
<evidence type="ECO:0000256" key="5">
    <source>
        <dbReference type="ARBA" id="ARBA00022747"/>
    </source>
</evidence>